<sequence>MREGATPCCSCAVLQMFRRRSGHQKLDEQNTAQCSGMTPPCPDGSRPGYQVILPPSPHPDTRTVPVLPQPDRDQYYIKPGRSVD</sequence>
<dbReference type="Proteomes" id="UP000838412">
    <property type="component" value="Unassembled WGS sequence"/>
</dbReference>
<organism evidence="2 3">
    <name type="scientific">Branchiostoma lanceolatum</name>
    <name type="common">Common lancelet</name>
    <name type="synonym">Amphioxus lanceolatum</name>
    <dbReference type="NCBI Taxonomy" id="7740"/>
    <lineage>
        <taxon>Eukaryota</taxon>
        <taxon>Metazoa</taxon>
        <taxon>Chordata</taxon>
        <taxon>Cephalochordata</taxon>
        <taxon>Leptocardii</taxon>
        <taxon>Amphioxiformes</taxon>
        <taxon>Branchiostomatidae</taxon>
        <taxon>Branchiostoma</taxon>
    </lineage>
</organism>
<evidence type="ECO:0000313" key="2">
    <source>
        <dbReference type="EMBL" id="CAH1277754.1"/>
    </source>
</evidence>
<accession>A0A8S4MPF6</accession>
<reference evidence="2" key="1">
    <citation type="submission" date="2022-01" db="EMBL/GenBank/DDBJ databases">
        <authorList>
            <person name="Braso-Vives M."/>
        </authorList>
    </citation>
    <scope>NUCLEOTIDE SEQUENCE</scope>
</reference>
<protein>
    <submittedName>
        <fullName evidence="2">Hypp9776 protein</fullName>
    </submittedName>
</protein>
<dbReference type="EMBL" id="CAKMNS010000457">
    <property type="protein sequence ID" value="CAH1277754.1"/>
    <property type="molecule type" value="Genomic_DNA"/>
</dbReference>
<keyword evidence="3" id="KW-1185">Reference proteome</keyword>
<proteinExistence type="predicted"/>
<feature type="region of interest" description="Disordered" evidence="1">
    <location>
        <begin position="22"/>
        <end position="84"/>
    </location>
</feature>
<gene>
    <name evidence="2" type="primary">Hypp9776</name>
    <name evidence="2" type="ORF">BLAG_LOCUS26450</name>
</gene>
<dbReference type="AlphaFoldDB" id="A0A8S4MPF6"/>
<evidence type="ECO:0000256" key="1">
    <source>
        <dbReference type="SAM" id="MobiDB-lite"/>
    </source>
</evidence>
<evidence type="ECO:0000313" key="3">
    <source>
        <dbReference type="Proteomes" id="UP000838412"/>
    </source>
</evidence>
<name>A0A8S4MPF6_BRALA</name>
<feature type="compositionally biased region" description="Basic and acidic residues" evidence="1">
    <location>
        <begin position="70"/>
        <end position="84"/>
    </location>
</feature>
<comment type="caution">
    <text evidence="2">The sequence shown here is derived from an EMBL/GenBank/DDBJ whole genome shotgun (WGS) entry which is preliminary data.</text>
</comment>